<evidence type="ECO:0000256" key="7">
    <source>
        <dbReference type="ARBA" id="ARBA00022741"/>
    </source>
</evidence>
<dbReference type="PROSITE" id="PS00107">
    <property type="entry name" value="PROTEIN_KINASE_ATP"/>
    <property type="match status" value="2"/>
</dbReference>
<protein>
    <recommendedName>
        <fullName evidence="22">Cysteine-rich receptor-like protein kinase 2</fullName>
    </recommendedName>
</protein>
<feature type="binding site" evidence="14">
    <location>
        <position position="356"/>
    </location>
    <ligand>
        <name>ATP</name>
        <dbReference type="ChEBI" id="CHEBI:30616"/>
    </ligand>
</feature>
<dbReference type="OrthoDB" id="1426426at2759"/>
<evidence type="ECO:0000259" key="18">
    <source>
        <dbReference type="PROSITE" id="PS50011"/>
    </source>
</evidence>
<dbReference type="Pfam" id="PF07714">
    <property type="entry name" value="PK_Tyr_Ser-Thr"/>
    <property type="match status" value="2"/>
</dbReference>
<evidence type="ECO:0000256" key="3">
    <source>
        <dbReference type="ARBA" id="ARBA00022679"/>
    </source>
</evidence>
<sequence length="1171" mass="130566">MKNHTLIIFVMVTVMVVMAETVTSQQDSVNNTLIRQYCSKYGVLDTDFFLRNLNTTLSSLRKQLGNATVYHAVARTIINGESVYALASCRQYLSNSECLKCFDTAVKEVRACGIVNGGRAVYDDCDLRYENYDFYTEFNVGGNVGVCGNQTSSLSAFTQTVKKLLSNLQVATPRTPDFYAASIREVKGSNVTVYAIAQCNLNITQRDCKECLSIRSKTLSDCLPKTLGRAIDAGCFMRYSNVAFFRDNQTTDLTPFLKDGNSRTKKGVIGGVTGGVGLILIVFVCLLGRRFTKSRDHHQDKSTGATEMLQGPMSYSHQDLINATNNFSRENKVGEGAFGEVYKGTINDGEVVAIKKTTMASTGRKSFFNNELKIISNVHHRHLLRLLGYCNKGPHLFLVLEFMENGSLDKFLYGEKRGSLTWRQRFEIIFGVARGLAYLHEQYHVTIVHRDIKSSNILLDNDFQPKISDFGLVRLLPDDKTHISTKVAGTFGFIAPEYAIYGQVSEKVDTYSFGVLVLEIISGKRCTEGMEIGSITQNLIDYAWDLYEKSIHVNLIDISLDPSEYRQEDVTKLIELALMCTQSQPSTRPSMSKVVSILGDRSPEQLQPMRSTFTEPHEEIPLDASTSASEAATSQPDNANNTLVRRYCSQYGVVDQGFFLRNLNNTLASLRQQLINATLYHAVARTIINGESVYGLALCRQYLSKSACLKCFDTAVKEVRVCGNMNGGHAIYDDCDLRYENHNFYTEANVRGNVGVCGNQTSSQPTFIQTVKKLLSDLRIATPRKPDFYAASTREVTGSNVTVYAIAQCNVNISQRDCAECLSIRSETLSVCLSSTFGRAIDAGCFMRYSTIAFFRNKQTTDLTPFLKDGNSRTKKAIIGGVIGGVGLLMFVLVFLLLHKSTISRGRQQDKSTGATELLQGPMVYRHNDLIIATNNFSKENKLGEGAFGEVYKGTLNDGEVVAIKKTTMDSRLRKAFFNNELKIISNVHHRYLMRLLGYCNKGSHMFLVLEFMANGSLDKFLYAGEKQGSLTWRQRFDIIYGVARGLAYLHEQYHVTIVHRDIKSSNILLDKDFQPKISDFGLVRLLPEDKTHTSTKAAGTFGFIAPEYAIHGHVSEKVDTYSFGVLVLEIISGKRFGTLVVEWNQRADFHASEFSRNSSSFSKSSSPGAY</sequence>
<evidence type="ECO:0000256" key="15">
    <source>
        <dbReference type="SAM" id="MobiDB-lite"/>
    </source>
</evidence>
<evidence type="ECO:0000256" key="16">
    <source>
        <dbReference type="SAM" id="Phobius"/>
    </source>
</evidence>
<evidence type="ECO:0000256" key="12">
    <source>
        <dbReference type="ARBA" id="ARBA00023170"/>
    </source>
</evidence>
<keyword evidence="8" id="KW-0418">Kinase</keyword>
<feature type="domain" description="Protein kinase" evidence="18">
    <location>
        <begin position="327"/>
        <end position="610"/>
    </location>
</feature>
<evidence type="ECO:0000256" key="9">
    <source>
        <dbReference type="ARBA" id="ARBA00022840"/>
    </source>
</evidence>
<evidence type="ECO:0000256" key="6">
    <source>
        <dbReference type="ARBA" id="ARBA00022737"/>
    </source>
</evidence>
<keyword evidence="10 16" id="KW-1133">Transmembrane helix</keyword>
<feature type="domain" description="Gnk2-homologous" evidence="19">
    <location>
        <begin position="139"/>
        <end position="244"/>
    </location>
</feature>
<dbReference type="CDD" id="cd14066">
    <property type="entry name" value="STKc_IRAK"/>
    <property type="match status" value="1"/>
</dbReference>
<evidence type="ECO:0000256" key="14">
    <source>
        <dbReference type="PROSITE-ProRule" id="PRU10141"/>
    </source>
</evidence>
<evidence type="ECO:0000256" key="4">
    <source>
        <dbReference type="ARBA" id="ARBA00022692"/>
    </source>
</evidence>
<dbReference type="GO" id="GO:0006950">
    <property type="term" value="P:response to stress"/>
    <property type="evidence" value="ECO:0007669"/>
    <property type="project" value="UniProtKB-ARBA"/>
</dbReference>
<keyword evidence="11 16" id="KW-0472">Membrane</keyword>
<keyword evidence="9 14" id="KW-0067">ATP-binding</keyword>
<gene>
    <name evidence="20" type="ORF">E3N88_12175</name>
</gene>
<dbReference type="InterPro" id="IPR008271">
    <property type="entry name" value="Ser/Thr_kinase_AS"/>
</dbReference>
<dbReference type="InterPro" id="IPR002902">
    <property type="entry name" value="GNK2"/>
</dbReference>
<dbReference type="PANTHER" id="PTHR47973">
    <property type="entry name" value="CYSTEINE-RICH RECEPTOR-LIKE PROTEIN KINASE 3"/>
    <property type="match status" value="1"/>
</dbReference>
<dbReference type="CDD" id="cd23509">
    <property type="entry name" value="Gnk2-like"/>
    <property type="match status" value="4"/>
</dbReference>
<dbReference type="InterPro" id="IPR038408">
    <property type="entry name" value="GNK2_sf"/>
</dbReference>
<comment type="subcellular location">
    <subcellularLocation>
        <location evidence="1">Membrane</location>
        <topology evidence="1">Single-pass membrane protein</topology>
    </subcellularLocation>
</comment>
<dbReference type="GO" id="GO:0016020">
    <property type="term" value="C:membrane"/>
    <property type="evidence" value="ECO:0007669"/>
    <property type="project" value="UniProtKB-SubCell"/>
</dbReference>
<feature type="chain" id="PRO_5024417063" description="Cysteine-rich receptor-like protein kinase 2" evidence="17">
    <location>
        <begin position="20"/>
        <end position="1171"/>
    </location>
</feature>
<evidence type="ECO:0000256" key="11">
    <source>
        <dbReference type="ARBA" id="ARBA00023136"/>
    </source>
</evidence>
<keyword evidence="6" id="KW-0677">Repeat</keyword>
<feature type="domain" description="Gnk2-homologous" evidence="19">
    <location>
        <begin position="31"/>
        <end position="134"/>
    </location>
</feature>
<dbReference type="PROSITE" id="PS50011">
    <property type="entry name" value="PROTEIN_KINASE_DOM"/>
    <property type="match status" value="2"/>
</dbReference>
<dbReference type="FunFam" id="3.30.430.20:FF:000017">
    <property type="entry name" value="Cysteine-rich receptor-like protein kinase 2"/>
    <property type="match status" value="1"/>
</dbReference>
<dbReference type="PROSITE" id="PS51473">
    <property type="entry name" value="GNK2"/>
    <property type="match status" value="4"/>
</dbReference>
<evidence type="ECO:0000259" key="19">
    <source>
        <dbReference type="PROSITE" id="PS51473"/>
    </source>
</evidence>
<proteinExistence type="predicted"/>
<dbReference type="GO" id="GO:0005524">
    <property type="term" value="F:ATP binding"/>
    <property type="evidence" value="ECO:0007669"/>
    <property type="project" value="UniProtKB-UniRule"/>
</dbReference>
<keyword evidence="21" id="KW-1185">Reference proteome</keyword>
<evidence type="ECO:0000313" key="20">
    <source>
        <dbReference type="EMBL" id="KAD5960703.1"/>
    </source>
</evidence>
<keyword evidence="2" id="KW-0723">Serine/threonine-protein kinase</keyword>
<keyword evidence="3" id="KW-0808">Transferase</keyword>
<evidence type="ECO:0000256" key="2">
    <source>
        <dbReference type="ARBA" id="ARBA00022527"/>
    </source>
</evidence>
<dbReference type="FunFam" id="1.10.510.10:FF:000336">
    <property type="entry name" value="Cysteine-rich receptor-like protein kinase 2"/>
    <property type="match status" value="1"/>
</dbReference>
<keyword evidence="13" id="KW-0325">Glycoprotein</keyword>
<evidence type="ECO:0000256" key="5">
    <source>
        <dbReference type="ARBA" id="ARBA00022729"/>
    </source>
</evidence>
<dbReference type="EMBL" id="SZYD01000006">
    <property type="protein sequence ID" value="KAD5960703.1"/>
    <property type="molecule type" value="Genomic_DNA"/>
</dbReference>
<keyword evidence="5 17" id="KW-0732">Signal</keyword>
<name>A0A5N6P7B8_9ASTR</name>
<dbReference type="InterPro" id="IPR017441">
    <property type="entry name" value="Protein_kinase_ATP_BS"/>
</dbReference>
<dbReference type="InterPro" id="IPR011009">
    <property type="entry name" value="Kinase-like_dom_sf"/>
</dbReference>
<dbReference type="Gene3D" id="3.30.430.20">
    <property type="entry name" value="Gnk2 domain, C-X8-C-X2-C motif"/>
    <property type="match status" value="4"/>
</dbReference>
<feature type="transmembrane region" description="Helical" evidence="16">
    <location>
        <begin position="877"/>
        <end position="898"/>
    </location>
</feature>
<dbReference type="Pfam" id="PF01657">
    <property type="entry name" value="Stress-antifung"/>
    <property type="match status" value="4"/>
</dbReference>
<dbReference type="SMART" id="SM00220">
    <property type="entry name" value="S_TKc"/>
    <property type="match status" value="2"/>
</dbReference>
<organism evidence="20 21">
    <name type="scientific">Mikania micrantha</name>
    <name type="common">bitter vine</name>
    <dbReference type="NCBI Taxonomy" id="192012"/>
    <lineage>
        <taxon>Eukaryota</taxon>
        <taxon>Viridiplantae</taxon>
        <taxon>Streptophyta</taxon>
        <taxon>Embryophyta</taxon>
        <taxon>Tracheophyta</taxon>
        <taxon>Spermatophyta</taxon>
        <taxon>Magnoliopsida</taxon>
        <taxon>eudicotyledons</taxon>
        <taxon>Gunneridae</taxon>
        <taxon>Pentapetalae</taxon>
        <taxon>asterids</taxon>
        <taxon>campanulids</taxon>
        <taxon>Asterales</taxon>
        <taxon>Asteraceae</taxon>
        <taxon>Asteroideae</taxon>
        <taxon>Heliantheae alliance</taxon>
        <taxon>Eupatorieae</taxon>
        <taxon>Mikania</taxon>
    </lineage>
</organism>
<evidence type="ECO:0000256" key="1">
    <source>
        <dbReference type="ARBA" id="ARBA00004167"/>
    </source>
</evidence>
<comment type="caution">
    <text evidence="20">The sequence shown here is derived from an EMBL/GenBank/DDBJ whole genome shotgun (WGS) entry which is preliminary data.</text>
</comment>
<feature type="binding site" evidence="14">
    <location>
        <position position="966"/>
    </location>
    <ligand>
        <name>ATP</name>
        <dbReference type="ChEBI" id="CHEBI:30616"/>
    </ligand>
</feature>
<feature type="compositionally biased region" description="Low complexity" evidence="15">
    <location>
        <begin position="624"/>
        <end position="634"/>
    </location>
</feature>
<evidence type="ECO:0000313" key="21">
    <source>
        <dbReference type="Proteomes" id="UP000326396"/>
    </source>
</evidence>
<feature type="domain" description="Gnk2-homologous" evidence="19">
    <location>
        <begin position="641"/>
        <end position="744"/>
    </location>
</feature>
<dbReference type="InterPro" id="IPR052059">
    <property type="entry name" value="CR_Ser/Thr_kinase"/>
</dbReference>
<dbReference type="AlphaFoldDB" id="A0A5N6P7B8"/>
<evidence type="ECO:0000256" key="13">
    <source>
        <dbReference type="ARBA" id="ARBA00023180"/>
    </source>
</evidence>
<dbReference type="InterPro" id="IPR001245">
    <property type="entry name" value="Ser-Thr/Tyr_kinase_cat_dom"/>
</dbReference>
<keyword evidence="7 14" id="KW-0547">Nucleotide-binding</keyword>
<dbReference type="Gene3D" id="3.30.200.20">
    <property type="entry name" value="Phosphorylase Kinase, domain 1"/>
    <property type="match status" value="2"/>
</dbReference>
<dbReference type="PROSITE" id="PS00108">
    <property type="entry name" value="PROTEIN_KINASE_ST"/>
    <property type="match status" value="2"/>
</dbReference>
<dbReference type="InterPro" id="IPR000719">
    <property type="entry name" value="Prot_kinase_dom"/>
</dbReference>
<feature type="domain" description="Gnk2-homologous" evidence="19">
    <location>
        <begin position="749"/>
        <end position="854"/>
    </location>
</feature>
<accession>A0A5N6P7B8</accession>
<reference evidence="20 21" key="1">
    <citation type="submission" date="2019-05" db="EMBL/GenBank/DDBJ databases">
        <title>Mikania micrantha, genome provides insights into the molecular mechanism of rapid growth.</title>
        <authorList>
            <person name="Liu B."/>
        </authorList>
    </citation>
    <scope>NUCLEOTIDE SEQUENCE [LARGE SCALE GENOMIC DNA]</scope>
    <source>
        <strain evidence="20">NLD-2019</strain>
        <tissue evidence="20">Leaf</tissue>
    </source>
</reference>
<keyword evidence="12" id="KW-0675">Receptor</keyword>
<feature type="domain" description="Protein kinase" evidence="18">
    <location>
        <begin position="937"/>
        <end position="1171"/>
    </location>
</feature>
<evidence type="ECO:0008006" key="22">
    <source>
        <dbReference type="Google" id="ProtNLM"/>
    </source>
</evidence>
<dbReference type="Proteomes" id="UP000326396">
    <property type="component" value="Linkage Group LG14"/>
</dbReference>
<feature type="transmembrane region" description="Helical" evidence="16">
    <location>
        <begin position="268"/>
        <end position="288"/>
    </location>
</feature>
<dbReference type="FunFam" id="1.10.510.10:FF:000129">
    <property type="entry name" value="cysteine-rich receptor-like protein kinase 10"/>
    <property type="match status" value="1"/>
</dbReference>
<evidence type="ECO:0000256" key="8">
    <source>
        <dbReference type="ARBA" id="ARBA00022777"/>
    </source>
</evidence>
<feature type="region of interest" description="Disordered" evidence="15">
    <location>
        <begin position="615"/>
        <end position="637"/>
    </location>
</feature>
<dbReference type="GO" id="GO:0004674">
    <property type="term" value="F:protein serine/threonine kinase activity"/>
    <property type="evidence" value="ECO:0007669"/>
    <property type="project" value="UniProtKB-KW"/>
</dbReference>
<dbReference type="SUPFAM" id="SSF56112">
    <property type="entry name" value="Protein kinase-like (PK-like)"/>
    <property type="match status" value="2"/>
</dbReference>
<evidence type="ECO:0000256" key="17">
    <source>
        <dbReference type="SAM" id="SignalP"/>
    </source>
</evidence>
<keyword evidence="4 16" id="KW-0812">Transmembrane</keyword>
<evidence type="ECO:0000256" key="10">
    <source>
        <dbReference type="ARBA" id="ARBA00022989"/>
    </source>
</evidence>
<dbReference type="Gene3D" id="1.10.510.10">
    <property type="entry name" value="Transferase(Phosphotransferase) domain 1"/>
    <property type="match status" value="2"/>
</dbReference>
<feature type="signal peptide" evidence="17">
    <location>
        <begin position="1"/>
        <end position="19"/>
    </location>
</feature>